<protein>
    <submittedName>
        <fullName evidence="1">Uncharacterized protein</fullName>
    </submittedName>
</protein>
<evidence type="ECO:0000313" key="2">
    <source>
        <dbReference type="Proteomes" id="UP000003781"/>
    </source>
</evidence>
<reference evidence="1 2" key="1">
    <citation type="submission" date="2007-03" db="EMBL/GenBank/DDBJ databases">
        <authorList>
            <person name="Stal L."/>
            <person name="Ferriera S."/>
            <person name="Johnson J."/>
            <person name="Kravitz S."/>
            <person name="Beeson K."/>
            <person name="Sutton G."/>
            <person name="Rogers Y.-H."/>
            <person name="Friedman R."/>
            <person name="Frazier M."/>
            <person name="Venter J.C."/>
        </authorList>
    </citation>
    <scope>NUCLEOTIDE SEQUENCE [LARGE SCALE GENOMIC DNA]</scope>
    <source>
        <strain evidence="1 2">CCY0110</strain>
    </source>
</reference>
<organism evidence="1 2">
    <name type="scientific">Crocosphaera chwakensis CCY0110</name>
    <dbReference type="NCBI Taxonomy" id="391612"/>
    <lineage>
        <taxon>Bacteria</taxon>
        <taxon>Bacillati</taxon>
        <taxon>Cyanobacteriota</taxon>
        <taxon>Cyanophyceae</taxon>
        <taxon>Oscillatoriophycideae</taxon>
        <taxon>Chroococcales</taxon>
        <taxon>Aphanothecaceae</taxon>
        <taxon>Crocosphaera</taxon>
        <taxon>Crocosphaera chwakensis</taxon>
    </lineage>
</organism>
<gene>
    <name evidence="1" type="ORF">CY0110_27974</name>
</gene>
<proteinExistence type="predicted"/>
<dbReference type="RefSeq" id="WP_008274484.1">
    <property type="nucleotide sequence ID" value="NZ_AAXW01000007.1"/>
</dbReference>
<dbReference type="Proteomes" id="UP000003781">
    <property type="component" value="Unassembled WGS sequence"/>
</dbReference>
<name>A3IMA3_9CHRO</name>
<keyword evidence="2" id="KW-1185">Reference proteome</keyword>
<evidence type="ECO:0000313" key="1">
    <source>
        <dbReference type="EMBL" id="EAZ92272.1"/>
    </source>
</evidence>
<dbReference type="AlphaFoldDB" id="A3IMA3"/>
<sequence length="52" mass="6392">MTNSYETDFVQWLDEQANLLLKWREIHKVIFENRRTPQMNQSYDIFASRKLS</sequence>
<comment type="caution">
    <text evidence="1">The sequence shown here is derived from an EMBL/GenBank/DDBJ whole genome shotgun (WGS) entry which is preliminary data.</text>
</comment>
<accession>A3IMA3</accession>
<dbReference type="EMBL" id="AAXW01000007">
    <property type="protein sequence ID" value="EAZ92272.1"/>
    <property type="molecule type" value="Genomic_DNA"/>
</dbReference>